<keyword evidence="5" id="KW-1185">Reference proteome</keyword>
<reference evidence="4 5" key="1">
    <citation type="submission" date="2024-06" db="EMBL/GenBank/DDBJ databases">
        <authorList>
            <person name="Chen R.Y."/>
        </authorList>
    </citation>
    <scope>NUCLEOTIDE SEQUENCE [LARGE SCALE GENOMIC DNA]</scope>
    <source>
        <strain evidence="4 5">D2</strain>
    </source>
</reference>
<gene>
    <name evidence="4" type="ORF">ABS311_01210</name>
</gene>
<dbReference type="CDD" id="cd00077">
    <property type="entry name" value="HDc"/>
    <property type="match status" value="1"/>
</dbReference>
<sequence length="345" mass="38792">MLEQQQATILIVDDAPSNIELLSNILRNDGHRVIAAAKGEIALRIAKGVNKPDLILLDVLMPDMDGHEVCRRLKANPHTMNIPIIFATSRNEEEDEQVGFALGAVDYMTKPFRPAVVSARVNTHLHLHYQTRHLQSLVDAKTTEVKNTQFKIIQKLGRAAEFKDNETGEHVIRMSWFARLLAEKNNMDPHFCELLFQAAPMHDIGKIGIPDKILQKPGKLDADEWEIMKKHAVFGADIIGDSKTPLLKLAREIALNHHEKWDGSGYPSGKAGEEIPVSARIIAIADVFDALTSERPYKRAWSEESAIELLQNEAGKHFDPNLVPKFIECLPEIRQIQKKHAEPKS</sequence>
<name>A0ABV1RC58_9ALTE</name>
<dbReference type="InterPro" id="IPR003607">
    <property type="entry name" value="HD/PDEase_dom"/>
</dbReference>
<comment type="caution">
    <text evidence="4">The sequence shown here is derived from an EMBL/GenBank/DDBJ whole genome shotgun (WGS) entry which is preliminary data.</text>
</comment>
<dbReference type="Gene3D" id="3.40.50.2300">
    <property type="match status" value="1"/>
</dbReference>
<organism evidence="4 5">
    <name type="scientific">Catenovulum sediminis</name>
    <dbReference type="NCBI Taxonomy" id="1740262"/>
    <lineage>
        <taxon>Bacteria</taxon>
        <taxon>Pseudomonadati</taxon>
        <taxon>Pseudomonadota</taxon>
        <taxon>Gammaproteobacteria</taxon>
        <taxon>Alteromonadales</taxon>
        <taxon>Alteromonadaceae</taxon>
        <taxon>Catenovulum</taxon>
    </lineage>
</organism>
<dbReference type="EMBL" id="JBELOE010000059">
    <property type="protein sequence ID" value="MER2490502.1"/>
    <property type="molecule type" value="Genomic_DNA"/>
</dbReference>
<dbReference type="InterPro" id="IPR001789">
    <property type="entry name" value="Sig_transdc_resp-reg_receiver"/>
</dbReference>
<dbReference type="SMART" id="SM00448">
    <property type="entry name" value="REC"/>
    <property type="match status" value="1"/>
</dbReference>
<evidence type="ECO:0000313" key="4">
    <source>
        <dbReference type="EMBL" id="MER2490502.1"/>
    </source>
</evidence>
<protein>
    <submittedName>
        <fullName evidence="4">Two-component system response regulator</fullName>
    </submittedName>
</protein>
<feature type="domain" description="Response regulatory" evidence="2">
    <location>
        <begin position="8"/>
        <end position="125"/>
    </location>
</feature>
<dbReference type="InterPro" id="IPR011006">
    <property type="entry name" value="CheY-like_superfamily"/>
</dbReference>
<dbReference type="Pfam" id="PF13487">
    <property type="entry name" value="HD_5"/>
    <property type="match status" value="1"/>
</dbReference>
<dbReference type="PROSITE" id="PS50110">
    <property type="entry name" value="RESPONSE_REGULATORY"/>
    <property type="match status" value="1"/>
</dbReference>
<dbReference type="CDD" id="cd19920">
    <property type="entry name" value="REC_PA4781-like"/>
    <property type="match status" value="1"/>
</dbReference>
<dbReference type="PANTHER" id="PTHR45228:SF5">
    <property type="entry name" value="CYCLIC DI-GMP PHOSPHODIESTERASE VC_1348-RELATED"/>
    <property type="match status" value="1"/>
</dbReference>
<dbReference type="Gene3D" id="1.10.3210.10">
    <property type="entry name" value="Hypothetical protein af1432"/>
    <property type="match status" value="1"/>
</dbReference>
<dbReference type="SUPFAM" id="SSF109604">
    <property type="entry name" value="HD-domain/PDEase-like"/>
    <property type="match status" value="1"/>
</dbReference>
<evidence type="ECO:0000256" key="1">
    <source>
        <dbReference type="PROSITE-ProRule" id="PRU00169"/>
    </source>
</evidence>
<keyword evidence="1" id="KW-0597">Phosphoprotein</keyword>
<evidence type="ECO:0000259" key="3">
    <source>
        <dbReference type="PROSITE" id="PS51832"/>
    </source>
</evidence>
<evidence type="ECO:0000313" key="5">
    <source>
        <dbReference type="Proteomes" id="UP001467690"/>
    </source>
</evidence>
<evidence type="ECO:0000259" key="2">
    <source>
        <dbReference type="PROSITE" id="PS50110"/>
    </source>
</evidence>
<dbReference type="InterPro" id="IPR052020">
    <property type="entry name" value="Cyclic_di-GMP/3'3'-cGAMP_PDE"/>
</dbReference>
<dbReference type="PROSITE" id="PS51832">
    <property type="entry name" value="HD_GYP"/>
    <property type="match status" value="1"/>
</dbReference>
<dbReference type="SUPFAM" id="SSF52172">
    <property type="entry name" value="CheY-like"/>
    <property type="match status" value="1"/>
</dbReference>
<dbReference type="Pfam" id="PF00072">
    <property type="entry name" value="Response_reg"/>
    <property type="match status" value="1"/>
</dbReference>
<feature type="modified residue" description="4-aspartylphosphate" evidence="1">
    <location>
        <position position="58"/>
    </location>
</feature>
<accession>A0ABV1RC58</accession>
<dbReference type="SMART" id="SM00471">
    <property type="entry name" value="HDc"/>
    <property type="match status" value="1"/>
</dbReference>
<dbReference type="InterPro" id="IPR037522">
    <property type="entry name" value="HD_GYP_dom"/>
</dbReference>
<feature type="domain" description="HD-GYP" evidence="3">
    <location>
        <begin position="145"/>
        <end position="342"/>
    </location>
</feature>
<dbReference type="Proteomes" id="UP001467690">
    <property type="component" value="Unassembled WGS sequence"/>
</dbReference>
<dbReference type="PANTHER" id="PTHR45228">
    <property type="entry name" value="CYCLIC DI-GMP PHOSPHODIESTERASE TM_0186-RELATED"/>
    <property type="match status" value="1"/>
</dbReference>
<proteinExistence type="predicted"/>
<dbReference type="RefSeq" id="WP_350400291.1">
    <property type="nucleotide sequence ID" value="NZ_JBELOE010000059.1"/>
</dbReference>